<dbReference type="EC" id="3.6.1.-" evidence="10"/>
<sequence length="398" mass="43189">MSPGHCRRKLLRWAFSCGLFPWSYTMSFYDLIDLGWSSFFSTPFDSLNLSGLAPARVARAERERYLLMHAGGYACAVLAGRLRHESLGPGGLPVVGDWIVARLEDLPHNGCVEADTHSEAQFGAARIEAILPRRTLLSRLDPSGGAQQPLAANVDLVLLAAGLDHDFNPRRLERGAALARGAGAEPVVVLTKADLRPDCRRELSQVMSAVPGAYAFALSARTGQGVDELRGLLTPGVTAVLLGSSGAGKSTLVNRLLGSQQQRTAAVREADSRGRHATTHRELFPLPGGGLLIDTPGLRAFGLTGEDGVGDLFADVERFAASCRFRDCRHEAEPGCGVKQAMDRGELTPERYASFLKLRSEAERIERRQASPTDLEAKRRDKELGKLLKRYARINPKG</sequence>
<name>A0ABX6NG26_9BACT</name>
<dbReference type="PANTHER" id="PTHR32120:SF10">
    <property type="entry name" value="SMALL RIBOSOMAL SUBUNIT BIOGENESIS GTPASE RSGA"/>
    <property type="match status" value="1"/>
</dbReference>
<evidence type="ECO:0000259" key="11">
    <source>
        <dbReference type="PROSITE" id="PS50936"/>
    </source>
</evidence>
<dbReference type="PANTHER" id="PTHR32120">
    <property type="entry name" value="SMALL RIBOSOMAL SUBUNIT BIOGENESIS GTPASE RSGA"/>
    <property type="match status" value="1"/>
</dbReference>
<dbReference type="Gene3D" id="3.40.50.300">
    <property type="entry name" value="P-loop containing nucleotide triphosphate hydrolases"/>
    <property type="match status" value="1"/>
</dbReference>
<feature type="binding site" evidence="10">
    <location>
        <position position="330"/>
    </location>
    <ligand>
        <name>Zn(2+)</name>
        <dbReference type="ChEBI" id="CHEBI:29105"/>
    </ligand>
</feature>
<evidence type="ECO:0000256" key="5">
    <source>
        <dbReference type="ARBA" id="ARBA00022741"/>
    </source>
</evidence>
<dbReference type="InterPro" id="IPR030378">
    <property type="entry name" value="G_CP_dom"/>
</dbReference>
<evidence type="ECO:0000256" key="4">
    <source>
        <dbReference type="ARBA" id="ARBA00022730"/>
    </source>
</evidence>
<comment type="subcellular location">
    <subcellularLocation>
        <location evidence="10">Cytoplasm</location>
    </subcellularLocation>
</comment>
<keyword evidence="7 10" id="KW-0862">Zinc</keyword>
<evidence type="ECO:0000256" key="10">
    <source>
        <dbReference type="HAMAP-Rule" id="MF_01820"/>
    </source>
</evidence>
<evidence type="ECO:0000256" key="8">
    <source>
        <dbReference type="ARBA" id="ARBA00022884"/>
    </source>
</evidence>
<gene>
    <name evidence="10 13" type="primary">rsgA</name>
    <name evidence="13" type="ORF">E8L03_11570</name>
</gene>
<evidence type="ECO:0000256" key="6">
    <source>
        <dbReference type="ARBA" id="ARBA00022801"/>
    </source>
</evidence>
<evidence type="ECO:0000313" key="13">
    <source>
        <dbReference type="EMBL" id="QJT09538.1"/>
    </source>
</evidence>
<keyword evidence="2 10" id="KW-0690">Ribosome biogenesis</keyword>
<dbReference type="NCBIfam" id="TIGR00157">
    <property type="entry name" value="ribosome small subunit-dependent GTPase A"/>
    <property type="match status" value="1"/>
</dbReference>
<dbReference type="EMBL" id="CP039543">
    <property type="protein sequence ID" value="QJT09538.1"/>
    <property type="molecule type" value="Genomic_DNA"/>
</dbReference>
<dbReference type="InterPro" id="IPR010914">
    <property type="entry name" value="RsgA_GTPase_dom"/>
</dbReference>
<dbReference type="Proteomes" id="UP000503251">
    <property type="component" value="Chromosome"/>
</dbReference>
<feature type="binding site" evidence="10">
    <location>
        <begin position="243"/>
        <end position="251"/>
    </location>
    <ligand>
        <name>GTP</name>
        <dbReference type="ChEBI" id="CHEBI:37565"/>
    </ligand>
</feature>
<dbReference type="PROSITE" id="PS50936">
    <property type="entry name" value="ENGC_GTPASE"/>
    <property type="match status" value="1"/>
</dbReference>
<keyword evidence="1 10" id="KW-0963">Cytoplasm</keyword>
<proteinExistence type="inferred from homology"/>
<dbReference type="HAMAP" id="MF_01820">
    <property type="entry name" value="GTPase_RsgA"/>
    <property type="match status" value="1"/>
</dbReference>
<dbReference type="PROSITE" id="PS51721">
    <property type="entry name" value="G_CP"/>
    <property type="match status" value="1"/>
</dbReference>
<keyword evidence="14" id="KW-1185">Reference proteome</keyword>
<comment type="subunit">
    <text evidence="10">Monomer. Associates with 30S ribosomal subunit, binds 16S rRNA.</text>
</comment>
<feature type="binding site" evidence="10">
    <location>
        <begin position="191"/>
        <end position="194"/>
    </location>
    <ligand>
        <name>GTP</name>
        <dbReference type="ChEBI" id="CHEBI:37565"/>
    </ligand>
</feature>
<keyword evidence="8 10" id="KW-0694">RNA-binding</keyword>
<keyword evidence="5 10" id="KW-0547">Nucleotide-binding</keyword>
<dbReference type="InterPro" id="IPR004881">
    <property type="entry name" value="Ribosome_biogen_GTPase_RsgA"/>
</dbReference>
<dbReference type="SUPFAM" id="SSF52540">
    <property type="entry name" value="P-loop containing nucleoside triphosphate hydrolases"/>
    <property type="match status" value="1"/>
</dbReference>
<dbReference type="Pfam" id="PF03193">
    <property type="entry name" value="RsgA_GTPase"/>
    <property type="match status" value="1"/>
</dbReference>
<feature type="binding site" evidence="10">
    <location>
        <position position="323"/>
    </location>
    <ligand>
        <name>Zn(2+)</name>
        <dbReference type="ChEBI" id="CHEBI:29105"/>
    </ligand>
</feature>
<feature type="binding site" evidence="10">
    <location>
        <position position="328"/>
    </location>
    <ligand>
        <name>Zn(2+)</name>
        <dbReference type="ChEBI" id="CHEBI:29105"/>
    </ligand>
</feature>
<keyword evidence="9 10" id="KW-0342">GTP-binding</keyword>
<feature type="domain" description="EngC GTPase" evidence="11">
    <location>
        <begin position="152"/>
        <end position="299"/>
    </location>
</feature>
<evidence type="ECO:0000256" key="3">
    <source>
        <dbReference type="ARBA" id="ARBA00022723"/>
    </source>
</evidence>
<reference evidence="13 14" key="1">
    <citation type="submission" date="2019-04" db="EMBL/GenBank/DDBJ databases">
        <title>Isolation and culture of sulfate reducing bacteria from the cold seep of the South China Sea.</title>
        <authorList>
            <person name="Sun C."/>
            <person name="Liu R."/>
        </authorList>
    </citation>
    <scope>NUCLEOTIDE SEQUENCE [LARGE SCALE GENOMIC DNA]</scope>
    <source>
        <strain evidence="13 14">CS1</strain>
    </source>
</reference>
<evidence type="ECO:0000256" key="9">
    <source>
        <dbReference type="ARBA" id="ARBA00023134"/>
    </source>
</evidence>
<evidence type="ECO:0000313" key="14">
    <source>
        <dbReference type="Proteomes" id="UP000503251"/>
    </source>
</evidence>
<keyword evidence="4 10" id="KW-0699">rRNA-binding</keyword>
<comment type="function">
    <text evidence="10">One of several proteins that assist in the late maturation steps of the functional core of the 30S ribosomal subunit. Helps release RbfA from mature subunits. May play a role in the assembly of ribosomal proteins into the subunit. Circularly permuted GTPase that catalyzes slow GTP hydrolysis, GTPase activity is stimulated by the 30S ribosomal subunit.</text>
</comment>
<accession>A0ABX6NG26</accession>
<dbReference type="InterPro" id="IPR027417">
    <property type="entry name" value="P-loop_NTPase"/>
</dbReference>
<keyword evidence="3 10" id="KW-0479">Metal-binding</keyword>
<dbReference type="Gene3D" id="1.10.40.50">
    <property type="entry name" value="Probable gtpase engc, domain 3"/>
    <property type="match status" value="1"/>
</dbReference>
<feature type="binding site" evidence="10">
    <location>
        <position position="336"/>
    </location>
    <ligand>
        <name>Zn(2+)</name>
        <dbReference type="ChEBI" id="CHEBI:29105"/>
    </ligand>
</feature>
<evidence type="ECO:0000256" key="2">
    <source>
        <dbReference type="ARBA" id="ARBA00022517"/>
    </source>
</evidence>
<protein>
    <recommendedName>
        <fullName evidence="10">Small ribosomal subunit biogenesis GTPase RsgA</fullName>
        <ecNumber evidence="10">3.6.1.-</ecNumber>
    </recommendedName>
</protein>
<comment type="cofactor">
    <cofactor evidence="10">
        <name>Zn(2+)</name>
        <dbReference type="ChEBI" id="CHEBI:29105"/>
    </cofactor>
    <text evidence="10">Binds 1 zinc ion per subunit.</text>
</comment>
<comment type="similarity">
    <text evidence="10">Belongs to the TRAFAC class YlqF/YawG GTPase family. RsgA subfamily.</text>
</comment>
<organism evidence="13 14">
    <name type="scientific">Oceanidesulfovibrio marinus</name>
    <dbReference type="NCBI Taxonomy" id="370038"/>
    <lineage>
        <taxon>Bacteria</taxon>
        <taxon>Pseudomonadati</taxon>
        <taxon>Thermodesulfobacteriota</taxon>
        <taxon>Desulfovibrionia</taxon>
        <taxon>Desulfovibrionales</taxon>
        <taxon>Desulfovibrionaceae</taxon>
        <taxon>Oceanidesulfovibrio</taxon>
    </lineage>
</organism>
<feature type="domain" description="CP-type G" evidence="12">
    <location>
        <begin position="143"/>
        <end position="301"/>
    </location>
</feature>
<keyword evidence="6 10" id="KW-0378">Hydrolase</keyword>
<dbReference type="CDD" id="cd01854">
    <property type="entry name" value="YjeQ_EngC"/>
    <property type="match status" value="1"/>
</dbReference>
<evidence type="ECO:0000256" key="1">
    <source>
        <dbReference type="ARBA" id="ARBA00022490"/>
    </source>
</evidence>
<evidence type="ECO:0000256" key="7">
    <source>
        <dbReference type="ARBA" id="ARBA00022833"/>
    </source>
</evidence>
<evidence type="ECO:0000259" key="12">
    <source>
        <dbReference type="PROSITE" id="PS51721"/>
    </source>
</evidence>